<keyword evidence="1" id="KW-0479">Metal-binding</keyword>
<evidence type="ECO:0000256" key="1">
    <source>
        <dbReference type="ARBA" id="ARBA00022723"/>
    </source>
</evidence>
<evidence type="ECO:0000256" key="3">
    <source>
        <dbReference type="ARBA" id="ARBA00022833"/>
    </source>
</evidence>
<dbReference type="Proteomes" id="UP000694844">
    <property type="component" value="Chromosome 2"/>
</dbReference>
<dbReference type="AlphaFoldDB" id="A0A8B8CF83"/>
<sequence>MKTTGTKCGFCHMGTEVESICGKLHHDMETAAHHKCMQYSATLVQWQNKFEHFGGFEIDKVGKEIHRGKKLTCSICKSNKDRRGKWSGATSGCEIPNCKKTFHFYCAKLDDVAITKRLKASGEIILYRVFCSEDHYEQFKMKYENQHQPFLNNCSDEEAENDEEDNSHTSRKPMNIEEEEDEDILYIGEVSPDRNSNNGESTKRKSGNAGKMSAKEDDESSEVSSVESETSESDFECPSDSSISDLENVSDMTSRKLKVARGKQPLNRSKTRNCDLAIEEHGNISMRHTEKSTEKKRIVSEKTVGIRSRTRQETAKQQESRGSRISNRISISTKNAMLKSKHNGTTDDKPGYVTAEVHVANSAHKKVIEDDDTSSSEAYSSDNEMTMETNGSTTGSVLQQKSSPPSPNHLPEMSSESELEQMAQFPACAVAIGSTTKVLPFKRNMIIQRAKEGFDVNHVAIWTTTNRFSDQLTDKYLPHMMRIIRDLVREKNFKDLGRLLTDISCQQSHMKPNKYIDDLPGKMVENIGKSILKKIDREEINGEEVLFMDTSLNTLFLKLNDTVDRVCKIRNTLLPHAKEFLGHLFEWNESTASSAPLSQSDAEMEWKGINNWMTHHRWNLSESRIHPSDEIFLAANKNQGIEQLMMHQTPRGANKRKVIFVRPMKEIVNFTMFIQELIHSCVETEDILIICHSVPVITRQSLVPVDLPKETQVQVMSAFKPSNKRGISILVIHICNQKQQRLTTGHSHLTKYAVPCGDAISVDLEDIMPVLNRKRKDAADNSTASPQKQKRTR</sequence>
<dbReference type="Gene3D" id="3.30.40.10">
    <property type="entry name" value="Zinc/RING finger domain, C3HC4 (zinc finger)"/>
    <property type="match status" value="1"/>
</dbReference>
<feature type="region of interest" description="Disordered" evidence="4">
    <location>
        <begin position="773"/>
        <end position="793"/>
    </location>
</feature>
<keyword evidence="6" id="KW-1185">Reference proteome</keyword>
<dbReference type="OrthoDB" id="2384350at2759"/>
<dbReference type="GO" id="GO:0005634">
    <property type="term" value="C:nucleus"/>
    <property type="evidence" value="ECO:0007669"/>
    <property type="project" value="TreeGrafter"/>
</dbReference>
<feature type="compositionally biased region" description="Basic and acidic residues" evidence="4">
    <location>
        <begin position="310"/>
        <end position="322"/>
    </location>
</feature>
<dbReference type="GO" id="GO:0008270">
    <property type="term" value="F:zinc ion binding"/>
    <property type="evidence" value="ECO:0007669"/>
    <property type="project" value="UniProtKB-KW"/>
</dbReference>
<feature type="region of interest" description="Disordered" evidence="4">
    <location>
        <begin position="157"/>
        <end position="272"/>
    </location>
</feature>
<reference evidence="7" key="1">
    <citation type="submission" date="2025-08" db="UniProtKB">
        <authorList>
            <consortium name="RefSeq"/>
        </authorList>
    </citation>
    <scope>IDENTIFICATION</scope>
    <source>
        <tissue evidence="7">Whole sample</tissue>
    </source>
</reference>
<dbReference type="PANTHER" id="PTHR12420">
    <property type="entry name" value="PHD FINGER PROTEIN"/>
    <property type="match status" value="1"/>
</dbReference>
<dbReference type="PROSITE" id="PS51805">
    <property type="entry name" value="EPHD"/>
    <property type="match status" value="1"/>
</dbReference>
<dbReference type="RefSeq" id="XP_022314355.1">
    <property type="nucleotide sequence ID" value="XM_022458647.1"/>
</dbReference>
<keyword evidence="3" id="KW-0862">Zinc</keyword>
<evidence type="ECO:0000313" key="7">
    <source>
        <dbReference type="RefSeq" id="XP_022314355.1"/>
    </source>
</evidence>
<feature type="compositionally biased region" description="Polar residues" evidence="4">
    <location>
        <begin position="375"/>
        <end position="403"/>
    </location>
</feature>
<feature type="compositionally biased region" description="Polar residues" evidence="4">
    <location>
        <begin position="239"/>
        <end position="252"/>
    </location>
</feature>
<proteinExistence type="predicted"/>
<dbReference type="InterPro" id="IPR013083">
    <property type="entry name" value="Znf_RING/FYVE/PHD"/>
</dbReference>
<evidence type="ECO:0000256" key="2">
    <source>
        <dbReference type="ARBA" id="ARBA00022771"/>
    </source>
</evidence>
<evidence type="ECO:0000256" key="4">
    <source>
        <dbReference type="SAM" id="MobiDB-lite"/>
    </source>
</evidence>
<dbReference type="Pfam" id="PF13771">
    <property type="entry name" value="zf-HC5HC2H"/>
    <property type="match status" value="1"/>
</dbReference>
<protein>
    <submittedName>
        <fullName evidence="7">Uncharacterized protein LOC111118928</fullName>
    </submittedName>
</protein>
<dbReference type="InterPro" id="IPR051188">
    <property type="entry name" value="PHD-type_Zinc_Finger"/>
</dbReference>
<feature type="region of interest" description="Disordered" evidence="4">
    <location>
        <begin position="306"/>
        <end position="330"/>
    </location>
</feature>
<dbReference type="GeneID" id="111118928"/>
<dbReference type="PANTHER" id="PTHR12420:SF45">
    <property type="entry name" value="TRANSCRIPTIONAL REGULATOR ATRX HOMOLOG"/>
    <property type="match status" value="1"/>
</dbReference>
<dbReference type="KEGG" id="cvn:111118928"/>
<feature type="domain" description="PHD-type" evidence="5">
    <location>
        <begin position="5"/>
        <end position="135"/>
    </location>
</feature>
<name>A0A8B8CF83_CRAVI</name>
<dbReference type="InterPro" id="IPR034732">
    <property type="entry name" value="EPHD"/>
</dbReference>
<gene>
    <name evidence="7" type="primary">LOC111118928</name>
</gene>
<keyword evidence="2" id="KW-0863">Zinc-finger</keyword>
<feature type="region of interest" description="Disordered" evidence="4">
    <location>
        <begin position="363"/>
        <end position="419"/>
    </location>
</feature>
<organism evidence="6 7">
    <name type="scientific">Crassostrea virginica</name>
    <name type="common">Eastern oyster</name>
    <dbReference type="NCBI Taxonomy" id="6565"/>
    <lineage>
        <taxon>Eukaryota</taxon>
        <taxon>Metazoa</taxon>
        <taxon>Spiralia</taxon>
        <taxon>Lophotrochozoa</taxon>
        <taxon>Mollusca</taxon>
        <taxon>Bivalvia</taxon>
        <taxon>Autobranchia</taxon>
        <taxon>Pteriomorphia</taxon>
        <taxon>Ostreida</taxon>
        <taxon>Ostreoidea</taxon>
        <taxon>Ostreidae</taxon>
        <taxon>Crassostrea</taxon>
    </lineage>
</organism>
<accession>A0A8B8CF83</accession>
<evidence type="ECO:0000313" key="6">
    <source>
        <dbReference type="Proteomes" id="UP000694844"/>
    </source>
</evidence>
<evidence type="ECO:0000259" key="5">
    <source>
        <dbReference type="PROSITE" id="PS51805"/>
    </source>
</evidence>